<evidence type="ECO:0000259" key="7">
    <source>
        <dbReference type="PROSITE" id="PS50850"/>
    </source>
</evidence>
<dbReference type="Proteomes" id="UP001142292">
    <property type="component" value="Unassembled WGS sequence"/>
</dbReference>
<evidence type="ECO:0000256" key="3">
    <source>
        <dbReference type="ARBA" id="ARBA00022692"/>
    </source>
</evidence>
<feature type="transmembrane region" description="Helical" evidence="6">
    <location>
        <begin position="102"/>
        <end position="121"/>
    </location>
</feature>
<feature type="transmembrane region" description="Helical" evidence="6">
    <location>
        <begin position="382"/>
        <end position="407"/>
    </location>
</feature>
<dbReference type="PANTHER" id="PTHR23501">
    <property type="entry name" value="MAJOR FACILITATOR SUPERFAMILY"/>
    <property type="match status" value="1"/>
</dbReference>
<dbReference type="InterPro" id="IPR036259">
    <property type="entry name" value="MFS_trans_sf"/>
</dbReference>
<evidence type="ECO:0000256" key="5">
    <source>
        <dbReference type="ARBA" id="ARBA00023136"/>
    </source>
</evidence>
<dbReference type="SUPFAM" id="SSF103473">
    <property type="entry name" value="MFS general substrate transporter"/>
    <property type="match status" value="1"/>
</dbReference>
<dbReference type="PANTHER" id="PTHR23501:SF191">
    <property type="entry name" value="VACUOLAR BASIC AMINO ACID TRANSPORTER 4"/>
    <property type="match status" value="1"/>
</dbReference>
<feature type="transmembrane region" description="Helical" evidence="6">
    <location>
        <begin position="428"/>
        <end position="446"/>
    </location>
</feature>
<organism evidence="8 9">
    <name type="scientific">Nocardioides luteus</name>
    <dbReference type="NCBI Taxonomy" id="1844"/>
    <lineage>
        <taxon>Bacteria</taxon>
        <taxon>Bacillati</taxon>
        <taxon>Actinomycetota</taxon>
        <taxon>Actinomycetes</taxon>
        <taxon>Propionibacteriales</taxon>
        <taxon>Nocardioidaceae</taxon>
        <taxon>Nocardioides</taxon>
    </lineage>
</organism>
<proteinExistence type="predicted"/>
<keyword evidence="2" id="KW-0813">Transport</keyword>
<name>A0ABQ5SZ39_9ACTN</name>
<evidence type="ECO:0000256" key="6">
    <source>
        <dbReference type="SAM" id="Phobius"/>
    </source>
</evidence>
<evidence type="ECO:0000313" key="8">
    <source>
        <dbReference type="EMBL" id="GLJ69111.1"/>
    </source>
</evidence>
<feature type="transmembrane region" description="Helical" evidence="6">
    <location>
        <begin position="325"/>
        <end position="347"/>
    </location>
</feature>
<dbReference type="InterPro" id="IPR011701">
    <property type="entry name" value="MFS"/>
</dbReference>
<gene>
    <name evidence="8" type="ORF">GCM10017579_31470</name>
</gene>
<comment type="caution">
    <text evidence="8">The sequence shown here is derived from an EMBL/GenBank/DDBJ whole genome shotgun (WGS) entry which is preliminary data.</text>
</comment>
<feature type="transmembrane region" description="Helical" evidence="6">
    <location>
        <begin position="221"/>
        <end position="240"/>
    </location>
</feature>
<feature type="transmembrane region" description="Helical" evidence="6">
    <location>
        <begin position="158"/>
        <end position="178"/>
    </location>
</feature>
<dbReference type="InterPro" id="IPR020846">
    <property type="entry name" value="MFS_dom"/>
</dbReference>
<accession>A0ABQ5SZ39</accession>
<evidence type="ECO:0000313" key="9">
    <source>
        <dbReference type="Proteomes" id="UP001142292"/>
    </source>
</evidence>
<reference evidence="8" key="2">
    <citation type="submission" date="2023-01" db="EMBL/GenBank/DDBJ databases">
        <authorList>
            <person name="Sun Q."/>
            <person name="Evtushenko L."/>
        </authorList>
    </citation>
    <scope>NUCLEOTIDE SEQUENCE</scope>
    <source>
        <strain evidence="8">VKM Ac-1246</strain>
    </source>
</reference>
<comment type="subcellular location">
    <subcellularLocation>
        <location evidence="1">Cell inner membrane</location>
        <topology evidence="1">Multi-pass membrane protein</topology>
    </subcellularLocation>
</comment>
<feature type="transmembrane region" description="Helical" evidence="6">
    <location>
        <begin position="127"/>
        <end position="146"/>
    </location>
</feature>
<feature type="transmembrane region" description="Helical" evidence="6">
    <location>
        <begin position="288"/>
        <end position="313"/>
    </location>
</feature>
<sequence length="502" mass="52498">MPGATSNPDVPASDDETTSAVGRRIKAVGVSEQGLALAIGFLIVLCLDTEQLTVIPLLKEIASTFTLTPGQSAWVLSATGIAAAASVPVLSRLADLFGMRRMLLLTTSMVVLGNIVCVAAQNFETLLAGRVIIGFNAGLPIYYAILRGRSRSGKESDKYSGAMTFAIGLAISGSYLVGGAVLELGGGVRTVFWLILILSVVLLALIWAFVEDIPTRTRVPVDYVGALLLAGGLTLLVYSIGKANEWTAGLLVSLLAVAALLLVAWAAWELRHRQPLFDLRVIKRRDVWPAFVIAGVVAILGINGALAICNYAQTPSIAGYGLDASTLMAGVYLLPCGLTIAFGGGIAGKVIGRFGQRGTSIAGATIALLAFVWFSQVSGTSLQVFILSFLIGAAYALSYTASTAAYLRAARPGEQGMLTGAARAASTAIGALGPPIITALLAASHVPGLPLPARENYVHVWLFLAGTAFLMLLAGLLVREARFDQRAAENTEWIDGSAPVRD</sequence>
<protein>
    <submittedName>
        <fullName evidence="8">Multidrug resistance protein</fullName>
    </submittedName>
</protein>
<feature type="transmembrane region" description="Helical" evidence="6">
    <location>
        <begin position="359"/>
        <end position="376"/>
    </location>
</feature>
<feature type="transmembrane region" description="Helical" evidence="6">
    <location>
        <begin position="246"/>
        <end position="268"/>
    </location>
</feature>
<feature type="transmembrane region" description="Helical" evidence="6">
    <location>
        <begin position="190"/>
        <end position="209"/>
    </location>
</feature>
<keyword evidence="4 6" id="KW-1133">Transmembrane helix</keyword>
<feature type="transmembrane region" description="Helical" evidence="6">
    <location>
        <begin position="458"/>
        <end position="478"/>
    </location>
</feature>
<dbReference type="PROSITE" id="PS50850">
    <property type="entry name" value="MFS"/>
    <property type="match status" value="1"/>
</dbReference>
<dbReference type="Gene3D" id="1.20.1250.20">
    <property type="entry name" value="MFS general substrate transporter like domains"/>
    <property type="match status" value="1"/>
</dbReference>
<evidence type="ECO:0000256" key="4">
    <source>
        <dbReference type="ARBA" id="ARBA00022989"/>
    </source>
</evidence>
<dbReference type="EMBL" id="BSEL01000005">
    <property type="protein sequence ID" value="GLJ69111.1"/>
    <property type="molecule type" value="Genomic_DNA"/>
</dbReference>
<reference evidence="8" key="1">
    <citation type="journal article" date="2014" name="Int. J. Syst. Evol. Microbiol.">
        <title>Complete genome of a new Firmicutes species belonging to the dominant human colonic microbiota ('Ruminococcus bicirculans') reveals two chromosomes and a selective capacity to utilize plant glucans.</title>
        <authorList>
            <consortium name="NISC Comparative Sequencing Program"/>
            <person name="Wegmann U."/>
            <person name="Louis P."/>
            <person name="Goesmann A."/>
            <person name="Henrissat B."/>
            <person name="Duncan S.H."/>
            <person name="Flint H.J."/>
        </authorList>
    </citation>
    <scope>NUCLEOTIDE SEQUENCE</scope>
    <source>
        <strain evidence="8">VKM Ac-1246</strain>
    </source>
</reference>
<keyword evidence="3 6" id="KW-0812">Transmembrane</keyword>
<dbReference type="Pfam" id="PF07690">
    <property type="entry name" value="MFS_1"/>
    <property type="match status" value="1"/>
</dbReference>
<keyword evidence="5 6" id="KW-0472">Membrane</keyword>
<keyword evidence="9" id="KW-1185">Reference proteome</keyword>
<evidence type="ECO:0000256" key="1">
    <source>
        <dbReference type="ARBA" id="ARBA00004429"/>
    </source>
</evidence>
<feature type="domain" description="Major facilitator superfamily (MFS) profile" evidence="7">
    <location>
        <begin position="34"/>
        <end position="483"/>
    </location>
</feature>
<feature type="transmembrane region" description="Helical" evidence="6">
    <location>
        <begin position="72"/>
        <end position="90"/>
    </location>
</feature>
<evidence type="ECO:0000256" key="2">
    <source>
        <dbReference type="ARBA" id="ARBA00022448"/>
    </source>
</evidence>
<dbReference type="Gene3D" id="1.20.1720.10">
    <property type="entry name" value="Multidrug resistance protein D"/>
    <property type="match status" value="1"/>
</dbReference>